<dbReference type="NCBIfam" id="NF009475">
    <property type="entry name" value="PRK12838.1"/>
    <property type="match status" value="1"/>
</dbReference>
<dbReference type="InterPro" id="IPR036480">
    <property type="entry name" value="CarbP_synth_ssu_N_sf"/>
</dbReference>
<evidence type="ECO:0000256" key="11">
    <source>
        <dbReference type="ARBA" id="ARBA00022842"/>
    </source>
</evidence>
<keyword evidence="7" id="KW-0479">Metal-binding</keyword>
<dbReference type="InterPro" id="IPR011607">
    <property type="entry name" value="MGS-like_dom"/>
</dbReference>
<keyword evidence="6" id="KW-0028">Amino-acid biosynthesis</keyword>
<dbReference type="PROSITE" id="PS50975">
    <property type="entry name" value="ATP_GRASP"/>
    <property type="match status" value="2"/>
</dbReference>
<evidence type="ECO:0000256" key="6">
    <source>
        <dbReference type="ARBA" id="ARBA00022605"/>
    </source>
</evidence>
<evidence type="ECO:0000256" key="20">
    <source>
        <dbReference type="PROSITE-ProRule" id="PRU00409"/>
    </source>
</evidence>
<dbReference type="GO" id="GO:0005951">
    <property type="term" value="C:carbamoyl-phosphate synthase complex"/>
    <property type="evidence" value="ECO:0007669"/>
    <property type="project" value="TreeGrafter"/>
</dbReference>
<keyword evidence="12" id="KW-0665">Pyrimidine biosynthesis</keyword>
<comment type="function">
    <text evidence="17">Small subunit of the glutamine-dependent carbamoyl phosphate synthetase (CPSase). CPSase catalyzes the formation of carbamoyl phosphate from the ammonia moiety of glutamine, carbonate, and phosphate donated by ATP, constituting the first step of the biosynthetic pathway leading to pyrimidine nucleotides. The large subunit (synthetase) binds the substrates ammonia (free or transferred from glutamine from the small subunit), hydrogencarbonate and ATP and carries out an ATP-coupled ligase reaction, activating hydrogencarbonate by forming carboxy phosphate which reacts with ammonia to form carbamoyl phosphate.</text>
</comment>
<dbReference type="SMART" id="SM01096">
    <property type="entry name" value="CPSase_L_D3"/>
    <property type="match status" value="1"/>
</dbReference>
<dbReference type="SMART" id="SM00851">
    <property type="entry name" value="MGS"/>
    <property type="match status" value="1"/>
</dbReference>
<evidence type="ECO:0000256" key="13">
    <source>
        <dbReference type="ARBA" id="ARBA00023211"/>
    </source>
</evidence>
<dbReference type="NCBIfam" id="TIGR01369">
    <property type="entry name" value="CPSaseII_lrg"/>
    <property type="match status" value="1"/>
</dbReference>
<dbReference type="FunFam" id="3.40.50.20:FF:000012">
    <property type="entry name" value="Carbamoyl-phosphate synthase 1, mitochondrial"/>
    <property type="match status" value="1"/>
</dbReference>
<dbReference type="Gene3D" id="3.30.470.20">
    <property type="entry name" value="ATP-grasp fold, B domain"/>
    <property type="match status" value="2"/>
</dbReference>
<evidence type="ECO:0000256" key="3">
    <source>
        <dbReference type="ARBA" id="ARBA00012738"/>
    </source>
</evidence>
<comment type="similarity">
    <text evidence="2">Belongs to the CarB family.</text>
</comment>
<keyword evidence="9 20" id="KW-0547">Nucleotide-binding</keyword>
<keyword evidence="22" id="KW-0812">Transmembrane</keyword>
<dbReference type="InterPro" id="IPR005483">
    <property type="entry name" value="CPSase_dom"/>
</dbReference>
<dbReference type="Pfam" id="PF00988">
    <property type="entry name" value="CPSase_sm_chain"/>
    <property type="match status" value="1"/>
</dbReference>
<evidence type="ECO:0000256" key="18">
    <source>
        <dbReference type="ARBA" id="ARBA00069524"/>
    </source>
</evidence>
<dbReference type="FunFam" id="3.50.30.20:FF:000002">
    <property type="entry name" value="Carbamoyl-phosphate synthase 1, mitochondrial"/>
    <property type="match status" value="1"/>
</dbReference>
<dbReference type="Gene3D" id="3.40.50.20">
    <property type="match status" value="2"/>
</dbReference>
<dbReference type="CDD" id="cd01744">
    <property type="entry name" value="GATase1_CPSase"/>
    <property type="match status" value="1"/>
</dbReference>
<keyword evidence="5" id="KW-0436">Ligase</keyword>
<dbReference type="GO" id="GO:0005524">
    <property type="term" value="F:ATP binding"/>
    <property type="evidence" value="ECO:0007669"/>
    <property type="project" value="UniProtKB-UniRule"/>
</dbReference>
<keyword evidence="11" id="KW-0460">Magnesium</keyword>
<dbReference type="FunFam" id="3.30.1490.20:FF:000001">
    <property type="entry name" value="Carbamoyl-phosphate synthase large chain"/>
    <property type="match status" value="1"/>
</dbReference>
<comment type="pathway">
    <text evidence="1">Amino-acid biosynthesis; L-arginine biosynthesis; carbamoyl phosphate from bicarbonate: step 1/1.</text>
</comment>
<dbReference type="Gene3D" id="3.50.30.20">
    <property type="entry name" value="Carbamoyl-phosphate synthase small subunit, N-terminal domain"/>
    <property type="match status" value="1"/>
</dbReference>
<evidence type="ECO:0000256" key="17">
    <source>
        <dbReference type="ARBA" id="ARBA00060037"/>
    </source>
</evidence>
<accession>A0A9W7ECR4</accession>
<dbReference type="SUPFAM" id="SSF52440">
    <property type="entry name" value="PreATP-grasp domain"/>
    <property type="match status" value="2"/>
</dbReference>
<dbReference type="InterPro" id="IPR029062">
    <property type="entry name" value="Class_I_gatase-like"/>
</dbReference>
<dbReference type="InterPro" id="IPR006275">
    <property type="entry name" value="CPSase_lsu"/>
</dbReference>
<evidence type="ECO:0000256" key="2">
    <source>
        <dbReference type="ARBA" id="ARBA00009799"/>
    </source>
</evidence>
<evidence type="ECO:0000256" key="9">
    <source>
        <dbReference type="ARBA" id="ARBA00022741"/>
    </source>
</evidence>
<protein>
    <recommendedName>
        <fullName evidence="19">Carbamoyl phosphate synthase arginine-specific large chain</fullName>
        <ecNumber evidence="14">6.3.4.16</ecNumber>
        <ecNumber evidence="3">6.3.5.5</ecNumber>
    </recommendedName>
    <alternativeName>
        <fullName evidence="18">Carbamoyl phosphate synthase pyrimidine-specific large chain</fullName>
    </alternativeName>
</protein>
<comment type="catalytic activity">
    <reaction evidence="15">
        <text>hydrogencarbonate + NH4(+) + 2 ATP = carbamoyl phosphate + 2 ADP + phosphate + 2 H(+)</text>
        <dbReference type="Rhea" id="RHEA:18029"/>
        <dbReference type="ChEBI" id="CHEBI:15378"/>
        <dbReference type="ChEBI" id="CHEBI:17544"/>
        <dbReference type="ChEBI" id="CHEBI:28938"/>
        <dbReference type="ChEBI" id="CHEBI:30616"/>
        <dbReference type="ChEBI" id="CHEBI:43474"/>
        <dbReference type="ChEBI" id="CHEBI:58228"/>
        <dbReference type="ChEBI" id="CHEBI:456216"/>
        <dbReference type="EC" id="6.3.4.16"/>
    </reaction>
</comment>
<evidence type="ECO:0000256" key="16">
    <source>
        <dbReference type="ARBA" id="ARBA00048816"/>
    </source>
</evidence>
<dbReference type="EC" id="6.3.5.5" evidence="3"/>
<keyword evidence="26" id="KW-1185">Reference proteome</keyword>
<evidence type="ECO:0000256" key="7">
    <source>
        <dbReference type="ARBA" id="ARBA00022723"/>
    </source>
</evidence>
<dbReference type="FunFam" id="3.40.50.20:FF:000002">
    <property type="entry name" value="Carbamoyl-phosphate synthase large chain"/>
    <property type="match status" value="1"/>
</dbReference>
<feature type="compositionally biased region" description="Polar residues" evidence="21">
    <location>
        <begin position="67"/>
        <end position="76"/>
    </location>
</feature>
<dbReference type="GO" id="GO:0004088">
    <property type="term" value="F:carbamoyl-phosphate synthase (glutamine-hydrolyzing) activity"/>
    <property type="evidence" value="ECO:0007669"/>
    <property type="project" value="UniProtKB-EC"/>
</dbReference>
<dbReference type="GO" id="GO:0006207">
    <property type="term" value="P:'de novo' pyrimidine nucleobase biosynthetic process"/>
    <property type="evidence" value="ECO:0007669"/>
    <property type="project" value="InterPro"/>
</dbReference>
<feature type="domain" description="ATP-grasp" evidence="23">
    <location>
        <begin position="596"/>
        <end position="788"/>
    </location>
</feature>
<dbReference type="InterPro" id="IPR006274">
    <property type="entry name" value="CarbamoylP_synth_ssu"/>
</dbReference>
<dbReference type="SUPFAM" id="SSF52317">
    <property type="entry name" value="Class I glutamine amidotransferase-like"/>
    <property type="match status" value="1"/>
</dbReference>
<keyword evidence="22" id="KW-1133">Transmembrane helix</keyword>
<dbReference type="InterPro" id="IPR036897">
    <property type="entry name" value="CarbamoylP_synth_lsu_oligo_sf"/>
</dbReference>
<evidence type="ECO:0000259" key="24">
    <source>
        <dbReference type="PROSITE" id="PS51855"/>
    </source>
</evidence>
<dbReference type="EC" id="6.3.4.16" evidence="14"/>
<keyword evidence="4" id="KW-0055">Arginine biosynthesis</keyword>
<dbReference type="InterPro" id="IPR035686">
    <property type="entry name" value="CPSase_GATase1"/>
</dbReference>
<dbReference type="Pfam" id="PF02787">
    <property type="entry name" value="CPSase_L_D3"/>
    <property type="match status" value="1"/>
</dbReference>
<evidence type="ECO:0000256" key="4">
    <source>
        <dbReference type="ARBA" id="ARBA00022571"/>
    </source>
</evidence>
<dbReference type="FunFam" id="3.30.470.20:FF:000001">
    <property type="entry name" value="Carbamoyl-phosphate synthase large chain"/>
    <property type="match status" value="1"/>
</dbReference>
<dbReference type="GO" id="GO:0004087">
    <property type="term" value="F:carbamoyl-phosphate synthase (ammonia) activity"/>
    <property type="evidence" value="ECO:0007669"/>
    <property type="project" value="UniProtKB-EC"/>
</dbReference>
<dbReference type="GO" id="GO:0006221">
    <property type="term" value="P:pyrimidine nucleotide biosynthetic process"/>
    <property type="evidence" value="ECO:0007669"/>
    <property type="project" value="UniProtKB-KW"/>
</dbReference>
<dbReference type="OrthoDB" id="434at2759"/>
<dbReference type="InterPro" id="IPR005479">
    <property type="entry name" value="CPAse_ATP-bd"/>
</dbReference>
<dbReference type="SUPFAM" id="SSF52335">
    <property type="entry name" value="Methylglyoxal synthase-like"/>
    <property type="match status" value="1"/>
</dbReference>
<evidence type="ECO:0000256" key="10">
    <source>
        <dbReference type="ARBA" id="ARBA00022840"/>
    </source>
</evidence>
<dbReference type="InterPro" id="IPR011761">
    <property type="entry name" value="ATP-grasp"/>
</dbReference>
<dbReference type="Gene3D" id="1.10.1030.10">
    <property type="entry name" value="Carbamoyl-phosphate synthetase, large subunit oligomerisation domain"/>
    <property type="match status" value="1"/>
</dbReference>
<dbReference type="FunFam" id="3.30.470.20:FF:000026">
    <property type="entry name" value="Carbamoyl-phosphate synthase large chain"/>
    <property type="match status" value="1"/>
</dbReference>
<evidence type="ECO:0000313" key="26">
    <source>
        <dbReference type="Proteomes" id="UP001165085"/>
    </source>
</evidence>
<comment type="catalytic activity">
    <reaction evidence="16">
        <text>hydrogencarbonate + L-glutamine + 2 ATP + H2O = carbamoyl phosphate + L-glutamate + 2 ADP + phosphate + 2 H(+)</text>
        <dbReference type="Rhea" id="RHEA:18633"/>
        <dbReference type="ChEBI" id="CHEBI:15377"/>
        <dbReference type="ChEBI" id="CHEBI:15378"/>
        <dbReference type="ChEBI" id="CHEBI:17544"/>
        <dbReference type="ChEBI" id="CHEBI:29985"/>
        <dbReference type="ChEBI" id="CHEBI:30616"/>
        <dbReference type="ChEBI" id="CHEBI:43474"/>
        <dbReference type="ChEBI" id="CHEBI:58228"/>
        <dbReference type="ChEBI" id="CHEBI:58359"/>
        <dbReference type="ChEBI" id="CHEBI:456216"/>
        <dbReference type="EC" id="6.3.5.5"/>
    </reaction>
</comment>
<evidence type="ECO:0000256" key="8">
    <source>
        <dbReference type="ARBA" id="ARBA00022737"/>
    </source>
</evidence>
<dbReference type="Pfam" id="PF25596">
    <property type="entry name" value="CPSase_L_D1"/>
    <property type="match status" value="2"/>
</dbReference>
<proteinExistence type="inferred from homology"/>
<dbReference type="InterPro" id="IPR036914">
    <property type="entry name" value="MGS-like_dom_sf"/>
</dbReference>
<dbReference type="InterPro" id="IPR013815">
    <property type="entry name" value="ATP_grasp_subdomain_1"/>
</dbReference>
<dbReference type="GO" id="GO:0006541">
    <property type="term" value="P:glutamine metabolic process"/>
    <property type="evidence" value="ECO:0007669"/>
    <property type="project" value="InterPro"/>
</dbReference>
<dbReference type="Pfam" id="PF00117">
    <property type="entry name" value="GATase"/>
    <property type="match status" value="1"/>
</dbReference>
<dbReference type="SUPFAM" id="SSF52021">
    <property type="entry name" value="Carbamoyl phosphate synthetase, small subunit N-terminal domain"/>
    <property type="match status" value="1"/>
</dbReference>
<dbReference type="EMBL" id="BRXY01000149">
    <property type="protein sequence ID" value="GMH71503.1"/>
    <property type="molecule type" value="Genomic_DNA"/>
</dbReference>
<dbReference type="SMART" id="SM01097">
    <property type="entry name" value="CPSase_sm_chain"/>
    <property type="match status" value="1"/>
</dbReference>
<evidence type="ECO:0000256" key="14">
    <source>
        <dbReference type="ARBA" id="ARBA00044063"/>
    </source>
</evidence>
<dbReference type="GO" id="GO:0006526">
    <property type="term" value="P:L-arginine biosynthetic process"/>
    <property type="evidence" value="ECO:0007669"/>
    <property type="project" value="UniProtKB-KW"/>
</dbReference>
<gene>
    <name evidence="25" type="ORF">TrST_g6029</name>
</gene>
<dbReference type="Proteomes" id="UP001165085">
    <property type="component" value="Unassembled WGS sequence"/>
</dbReference>
<dbReference type="InterPro" id="IPR017926">
    <property type="entry name" value="GATASE"/>
</dbReference>
<dbReference type="InterPro" id="IPR005480">
    <property type="entry name" value="CPSase_lsu_oligo"/>
</dbReference>
<evidence type="ECO:0000256" key="15">
    <source>
        <dbReference type="ARBA" id="ARBA00047359"/>
    </source>
</evidence>
<dbReference type="PRINTS" id="PR00096">
    <property type="entry name" value="GATASE"/>
</dbReference>
<feature type="domain" description="ATP-grasp" evidence="23">
    <location>
        <begin position="1137"/>
        <end position="1328"/>
    </location>
</feature>
<keyword evidence="22" id="KW-0472">Membrane</keyword>
<dbReference type="PRINTS" id="PR00099">
    <property type="entry name" value="CPSGATASE"/>
</dbReference>
<dbReference type="FunFam" id="1.10.1030.10:FF:000002">
    <property type="entry name" value="Carbamoyl-phosphate synthase large chain"/>
    <property type="match status" value="1"/>
</dbReference>
<dbReference type="InterPro" id="IPR058047">
    <property type="entry name" value="CPSase_preATP-grasp"/>
</dbReference>
<organism evidence="25 26">
    <name type="scientific">Triparma strigata</name>
    <dbReference type="NCBI Taxonomy" id="1606541"/>
    <lineage>
        <taxon>Eukaryota</taxon>
        <taxon>Sar</taxon>
        <taxon>Stramenopiles</taxon>
        <taxon>Ochrophyta</taxon>
        <taxon>Bolidophyceae</taxon>
        <taxon>Parmales</taxon>
        <taxon>Triparmaceae</taxon>
        <taxon>Triparma</taxon>
    </lineage>
</organism>
<dbReference type="Gene3D" id="3.30.1490.20">
    <property type="entry name" value="ATP-grasp fold, A domain"/>
    <property type="match status" value="1"/>
</dbReference>
<evidence type="ECO:0000256" key="5">
    <source>
        <dbReference type="ARBA" id="ARBA00022598"/>
    </source>
</evidence>
<dbReference type="SUPFAM" id="SSF48108">
    <property type="entry name" value="Carbamoyl phosphate synthetase, large subunit connection domain"/>
    <property type="match status" value="1"/>
</dbReference>
<dbReference type="InterPro" id="IPR002474">
    <property type="entry name" value="CarbamoylP_synth_ssu_N"/>
</dbReference>
<evidence type="ECO:0000256" key="19">
    <source>
        <dbReference type="ARBA" id="ARBA00074189"/>
    </source>
</evidence>
<evidence type="ECO:0000256" key="22">
    <source>
        <dbReference type="SAM" id="Phobius"/>
    </source>
</evidence>
<dbReference type="PRINTS" id="PR00098">
    <property type="entry name" value="CPSASE"/>
</dbReference>
<dbReference type="InterPro" id="IPR016185">
    <property type="entry name" value="PreATP-grasp_dom_sf"/>
</dbReference>
<reference evidence="26" key="1">
    <citation type="journal article" date="2023" name="Commun. Biol.">
        <title>Genome analysis of Parmales, the sister group of diatoms, reveals the evolutionary specialization of diatoms from phago-mixotrophs to photoautotrophs.</title>
        <authorList>
            <person name="Ban H."/>
            <person name="Sato S."/>
            <person name="Yoshikawa S."/>
            <person name="Yamada K."/>
            <person name="Nakamura Y."/>
            <person name="Ichinomiya M."/>
            <person name="Sato N."/>
            <person name="Blanc-Mathieu R."/>
            <person name="Endo H."/>
            <person name="Kuwata A."/>
            <person name="Ogata H."/>
        </authorList>
    </citation>
    <scope>NUCLEOTIDE SEQUENCE [LARGE SCALE GENOMIC DNA]</scope>
    <source>
        <strain evidence="26">NIES 3701</strain>
    </source>
</reference>
<keyword evidence="8" id="KW-0677">Repeat</keyword>
<dbReference type="Pfam" id="PF02142">
    <property type="entry name" value="MGS"/>
    <property type="match status" value="1"/>
</dbReference>
<dbReference type="Gene3D" id="3.40.50.880">
    <property type="match status" value="1"/>
</dbReference>
<dbReference type="SUPFAM" id="SSF56059">
    <property type="entry name" value="Glutathione synthetase ATP-binding domain-like"/>
    <property type="match status" value="2"/>
</dbReference>
<dbReference type="PROSITE" id="PS51855">
    <property type="entry name" value="MGS"/>
    <property type="match status" value="1"/>
</dbReference>
<dbReference type="PROSITE" id="PS00867">
    <property type="entry name" value="CPSASE_2"/>
    <property type="match status" value="1"/>
</dbReference>
<feature type="domain" description="MGS-like" evidence="24">
    <location>
        <begin position="1398"/>
        <end position="1552"/>
    </location>
</feature>
<name>A0A9W7ECR4_9STRA</name>
<dbReference type="PANTHER" id="PTHR11405:SF53">
    <property type="entry name" value="CARBAMOYL-PHOSPHATE SYNTHASE [AMMONIA], MITOCHONDRIAL"/>
    <property type="match status" value="1"/>
</dbReference>
<keyword evidence="13" id="KW-0464">Manganese</keyword>
<dbReference type="PANTHER" id="PTHR11405">
    <property type="entry name" value="CARBAMOYLTRANSFERASE FAMILY MEMBER"/>
    <property type="match status" value="1"/>
</dbReference>
<dbReference type="PROSITE" id="PS00866">
    <property type="entry name" value="CPSASE_1"/>
    <property type="match status" value="2"/>
</dbReference>
<evidence type="ECO:0000256" key="1">
    <source>
        <dbReference type="ARBA" id="ARBA00005077"/>
    </source>
</evidence>
<dbReference type="NCBIfam" id="NF003671">
    <property type="entry name" value="PRK05294.1"/>
    <property type="match status" value="1"/>
</dbReference>
<evidence type="ECO:0000256" key="12">
    <source>
        <dbReference type="ARBA" id="ARBA00022975"/>
    </source>
</evidence>
<dbReference type="NCBIfam" id="TIGR01368">
    <property type="entry name" value="CPSaseIIsmall"/>
    <property type="match status" value="1"/>
</dbReference>
<dbReference type="Pfam" id="PF02786">
    <property type="entry name" value="CPSase_L_D2"/>
    <property type="match status" value="2"/>
</dbReference>
<dbReference type="HAMAP" id="MF_01209">
    <property type="entry name" value="CPSase_S_chain"/>
    <property type="match status" value="1"/>
</dbReference>
<comment type="caution">
    <text evidence="25">The sequence shown here is derived from an EMBL/GenBank/DDBJ whole genome shotgun (WGS) entry which is preliminary data.</text>
</comment>
<dbReference type="Gene3D" id="3.40.50.1380">
    <property type="entry name" value="Methylglyoxal synthase-like domain"/>
    <property type="match status" value="1"/>
</dbReference>
<dbReference type="GO" id="GO:0046872">
    <property type="term" value="F:metal ion binding"/>
    <property type="evidence" value="ECO:0007669"/>
    <property type="project" value="UniProtKB-KW"/>
</dbReference>
<feature type="region of interest" description="Disordered" evidence="21">
    <location>
        <begin position="50"/>
        <end position="81"/>
    </location>
</feature>
<evidence type="ECO:0000256" key="21">
    <source>
        <dbReference type="SAM" id="MobiDB-lite"/>
    </source>
</evidence>
<dbReference type="PROSITE" id="PS51273">
    <property type="entry name" value="GATASE_TYPE_1"/>
    <property type="match status" value="1"/>
</dbReference>
<feature type="transmembrane region" description="Helical" evidence="22">
    <location>
        <begin position="19"/>
        <end position="39"/>
    </location>
</feature>
<dbReference type="NCBIfam" id="NF009455">
    <property type="entry name" value="PRK12815.1"/>
    <property type="match status" value="1"/>
</dbReference>
<feature type="compositionally biased region" description="Low complexity" evidence="21">
    <location>
        <begin position="50"/>
        <end position="66"/>
    </location>
</feature>
<sequence>MCFLLVVPALIISRIWNQLLLKTVTFILCLIFLPFATMLRTLPSRLPPSLRSLRPTSASSTRLLSTHHVTPQNLTPDSEPKRSATLVLGKDLRIPCTSFGSHTPISGEIVFSTGMVGYTESLTDPSYTGQLLTLTSPMIGNYGVPSRTNFDEYGLPKGFEGSKIHASGLLCQEYSTYYSHWNAGSSLGEWLKEEGVVGVEGVDTRMVTKLIREEGSIMGRVEIDGKEVTPFLDPNQENIVARVSNPEPKVYNAGAPIKVLAVDCGIKYNIIRQLCNKGAEVTVVPHDYDISGSMKDYDGLFLSNGPGDPKMCVETTAQLAQVLSLEGDAVKPIFGICLGNQLMGLAAGAESEKLPFGNRGQNQPVINDLNGDCYITPQNHGYAIMNSSIPSGWSSLFTNANDQSNEGIISDSKPYFSAQFHPEAHCGPTDTEFLFDTFLTACSEKVKSRSGLKFPSRKPPPPRPNVKKVLLLGSGGTSIGQAGEFDYSGAQAIKALKEEGKEVVLMNPNIASVQTNVDDRAGKADHVFFLPVTPDFVEEIIKREKPDGIVVSMGGQTALNCAVEMWKAGTFEKYGVEVLGTPIEAVIYTEDRQLFSEKLEQINEKIAKSYTAETIEEAVVAAEKIGYPLMIRSAFALGGLGSGICESEEMLRDMGGKALSTSPQILVERSMLGWKEVEYEVVRDARDNCITVCNMENFDPLGVHTGDSIVMAPSQTLSNEEYHMLRDTALNVVRHLGIIGECNIQYALHPTSLEYCIIEVNARLSRSSALASKATGYPLAFVAAKLCLGIPLTEVQNAVTKKTQACFEPSLDYIVTKIPRWDLGKFENVSKEIGSAMKSVGEVMGIGRTVEESFQKALRMVDPAIPGFQKHGKFTHEELLTELKKPTDKRVFAIAQALHEGTMTVPEIHDITKIDHWFLRRCENIVKTWKKIEGKSLEGLDEKLMTEVKQRGYSDLQTCTALGLPKSSEDDVRNHRKAMGIVPVTKQIDTLAAEFPADTNYLYTSYHGTENDIPAGDGGVVVLGSGAYRIGSSIEFDWCGVSAIRALRDMGKKSTMINYNPETVSTDYDECDKLYFDELSRERVLDIYERDQAEGVIISVGGQIPNNLAIPLDKAGVKILGTTADMIDNAEDRNRFSAALDEIGVQQPRWKELTDVESAIEFAEEVEYPVLVRPSYVLSGAAMNVAWNPEQLKAYLTLAGEVSGDHPTVISDFIQGAIEIELDGVCKDGKFIAAAIHEHIENAGVHSGDATLVLPPQNITDYQKHRVREAGKKIAERLNITGPVNIQFVAKGSDVMCIETNLRASRSFPFVSKTMGVDFIKAATHAMVGEETDSMNLPNIDDKNNLGYVGVKAPMFSFTRLRGADPVLGVEMASTGEVACFGANKEEAFLKALLSTGFQMPEKSILMSVQDTLADEFVHSAWKLHELGYDLYATEKTKKVMDKRGVPCKLLHYPTSGKEPNVSTYIKEGKIDLTINIPTHESDRLTDNYEMRRAAVDYGVPLLTNLQLVQTFADAARLYKQGEMLGLDSKSLFQHYEDEKASDAWTDEKEFH</sequence>
<keyword evidence="10 20" id="KW-0067">ATP-binding</keyword>
<evidence type="ECO:0000313" key="25">
    <source>
        <dbReference type="EMBL" id="GMH71503.1"/>
    </source>
</evidence>
<evidence type="ECO:0000259" key="23">
    <source>
        <dbReference type="PROSITE" id="PS50975"/>
    </source>
</evidence>